<gene>
    <name evidence="11" type="ordered locus">Sterm_1647</name>
</gene>
<dbReference type="InterPro" id="IPR050864">
    <property type="entry name" value="Bacterial_PTS_Sugar_Transport"/>
</dbReference>
<dbReference type="InterPro" id="IPR013014">
    <property type="entry name" value="PTS_EIIC_2"/>
</dbReference>
<feature type="transmembrane region" description="Helical" evidence="9">
    <location>
        <begin position="247"/>
        <end position="266"/>
    </location>
</feature>
<keyword evidence="2" id="KW-0813">Transport</keyword>
<dbReference type="GO" id="GO:0005351">
    <property type="term" value="F:carbohydrate:proton symporter activity"/>
    <property type="evidence" value="ECO:0007669"/>
    <property type="project" value="InterPro"/>
</dbReference>
<dbReference type="GO" id="GO:0009401">
    <property type="term" value="P:phosphoenolpyruvate-dependent sugar phosphotransferase system"/>
    <property type="evidence" value="ECO:0007669"/>
    <property type="project" value="UniProtKB-KW"/>
</dbReference>
<evidence type="ECO:0000256" key="2">
    <source>
        <dbReference type="ARBA" id="ARBA00022448"/>
    </source>
</evidence>
<keyword evidence="5" id="KW-0598">Phosphotransferase system</keyword>
<dbReference type="STRING" id="526218.Sterm_1647"/>
<evidence type="ECO:0000256" key="6">
    <source>
        <dbReference type="ARBA" id="ARBA00022692"/>
    </source>
</evidence>
<dbReference type="PROSITE" id="PS51104">
    <property type="entry name" value="PTS_EIIC_TYPE_2"/>
    <property type="match status" value="1"/>
</dbReference>
<dbReference type="InterPro" id="IPR006327">
    <property type="entry name" value="PTS_IIC_fruc"/>
</dbReference>
<dbReference type="GO" id="GO:0090563">
    <property type="term" value="F:protein-phosphocysteine-sugar phosphotransferase activity"/>
    <property type="evidence" value="ECO:0007669"/>
    <property type="project" value="TreeGrafter"/>
</dbReference>
<keyword evidence="3" id="KW-1003">Cell membrane</keyword>
<name>D1AIC1_SEBTE</name>
<keyword evidence="6 9" id="KW-0812">Transmembrane</keyword>
<keyword evidence="12" id="KW-1185">Reference proteome</keyword>
<dbReference type="eggNOG" id="COG1299">
    <property type="taxonomic scope" value="Bacteria"/>
</dbReference>
<evidence type="ECO:0000256" key="5">
    <source>
        <dbReference type="ARBA" id="ARBA00022683"/>
    </source>
</evidence>
<evidence type="ECO:0000313" key="11">
    <source>
        <dbReference type="EMBL" id="ACZ08505.1"/>
    </source>
</evidence>
<evidence type="ECO:0000256" key="9">
    <source>
        <dbReference type="SAM" id="Phobius"/>
    </source>
</evidence>
<keyword evidence="8 9" id="KW-0472">Membrane</keyword>
<feature type="transmembrane region" description="Helical" evidence="9">
    <location>
        <begin position="99"/>
        <end position="118"/>
    </location>
</feature>
<evidence type="ECO:0000256" key="1">
    <source>
        <dbReference type="ARBA" id="ARBA00004429"/>
    </source>
</evidence>
<dbReference type="GO" id="GO:0008982">
    <property type="term" value="F:protein-N(PI)-phosphohistidine-sugar phosphotransferase activity"/>
    <property type="evidence" value="ECO:0007669"/>
    <property type="project" value="InterPro"/>
</dbReference>
<feature type="transmembrane region" description="Helical" evidence="9">
    <location>
        <begin position="272"/>
        <end position="291"/>
    </location>
</feature>
<dbReference type="PANTHER" id="PTHR30505">
    <property type="entry name" value="FRUCTOSE-LIKE PERMEASE"/>
    <property type="match status" value="1"/>
</dbReference>
<accession>D1AIC1</accession>
<sequence length="343" mass="35793">MKDNVKEIFHELKQSMLTGVSYMLPFVVAGGILIAVAFALGGIYVYDSKGFVADMFFWGKKAFAMMVPILSAYIAYSIADKPALLAGLFGGMLADDIGAGFFGGLIAGICAGYLVKALKKIPIPIVLRSLLPTLIIPVISVLAIGILMQYILGQPCAWLNKTMVTTLGSMSGSSLIILGIIQGCMLAFDLGGPVNKAAYAFAIAAFEAGNYAPMAANFIASMIPPFAVGIAMLIAKKRFTTAERGTTSGCIIGGFAMISEFAIPFAAGSPLLYIPCFMAGGAVGATLSHLFGLTLKAPHGGMFVIFLCNNIPLFLLSLAAGTAVSTALILLFKKAPTEDPEAA</sequence>
<feature type="domain" description="PTS EIIC type-2" evidence="10">
    <location>
        <begin position="12"/>
        <end position="342"/>
    </location>
</feature>
<dbReference type="EMBL" id="CP001739">
    <property type="protein sequence ID" value="ACZ08505.1"/>
    <property type="molecule type" value="Genomic_DNA"/>
</dbReference>
<dbReference type="Pfam" id="PF02378">
    <property type="entry name" value="PTS_EIIC"/>
    <property type="match status" value="1"/>
</dbReference>
<feature type="transmembrane region" description="Helical" evidence="9">
    <location>
        <begin position="197"/>
        <end position="212"/>
    </location>
</feature>
<evidence type="ECO:0000256" key="3">
    <source>
        <dbReference type="ARBA" id="ARBA00022475"/>
    </source>
</evidence>
<dbReference type="GO" id="GO:0005886">
    <property type="term" value="C:plasma membrane"/>
    <property type="evidence" value="ECO:0007669"/>
    <property type="project" value="UniProtKB-SubCell"/>
</dbReference>
<reference evidence="11 12" key="2">
    <citation type="journal article" date="2010" name="Stand. Genomic Sci.">
        <title>Complete genome sequence of Sebaldella termitidis type strain (NCTC 11300).</title>
        <authorList>
            <person name="Harmon-Smith M."/>
            <person name="Celia L."/>
            <person name="Chertkov O."/>
            <person name="Lapidus A."/>
            <person name="Copeland A."/>
            <person name="Glavina Del Rio T."/>
            <person name="Nolan M."/>
            <person name="Lucas S."/>
            <person name="Tice H."/>
            <person name="Cheng J.F."/>
            <person name="Han C."/>
            <person name="Detter J.C."/>
            <person name="Bruce D."/>
            <person name="Goodwin L."/>
            <person name="Pitluck S."/>
            <person name="Pati A."/>
            <person name="Liolios K."/>
            <person name="Ivanova N."/>
            <person name="Mavromatis K."/>
            <person name="Mikhailova N."/>
            <person name="Chen A."/>
            <person name="Palaniappan K."/>
            <person name="Land M."/>
            <person name="Hauser L."/>
            <person name="Chang Y.J."/>
            <person name="Jeffries C.D."/>
            <person name="Brettin T."/>
            <person name="Goker M."/>
            <person name="Beck B."/>
            <person name="Bristow J."/>
            <person name="Eisen J.A."/>
            <person name="Markowitz V."/>
            <person name="Hugenholtz P."/>
            <person name="Kyrpides N.C."/>
            <person name="Klenk H.P."/>
            <person name="Chen F."/>
        </authorList>
    </citation>
    <scope>NUCLEOTIDE SEQUENCE [LARGE SCALE GENOMIC DNA]</scope>
    <source>
        <strain evidence="12">ATCC 33386 / NCTC 11300</strain>
    </source>
</reference>
<proteinExistence type="predicted"/>
<protein>
    <submittedName>
        <fullName evidence="11">PTS system, fructose subfamily, IIC subunit</fullName>
    </submittedName>
</protein>
<dbReference type="RefSeq" id="WP_012861101.1">
    <property type="nucleotide sequence ID" value="NC_013517.1"/>
</dbReference>
<keyword evidence="7 9" id="KW-1133">Transmembrane helix</keyword>
<dbReference type="NCBIfam" id="TIGR01427">
    <property type="entry name" value="PTS_IIC_fructo"/>
    <property type="match status" value="1"/>
</dbReference>
<keyword evidence="4" id="KW-0762">Sugar transport</keyword>
<feature type="transmembrane region" description="Helical" evidence="9">
    <location>
        <begin position="218"/>
        <end position="235"/>
    </location>
</feature>
<organism evidence="11 12">
    <name type="scientific">Sebaldella termitidis (strain ATCC 33386 / NCTC 11300)</name>
    <dbReference type="NCBI Taxonomy" id="526218"/>
    <lineage>
        <taxon>Bacteria</taxon>
        <taxon>Fusobacteriati</taxon>
        <taxon>Fusobacteriota</taxon>
        <taxon>Fusobacteriia</taxon>
        <taxon>Fusobacteriales</taxon>
        <taxon>Leptotrichiaceae</taxon>
        <taxon>Sebaldella</taxon>
    </lineage>
</organism>
<dbReference type="Proteomes" id="UP000000845">
    <property type="component" value="Chromosome"/>
</dbReference>
<evidence type="ECO:0000256" key="7">
    <source>
        <dbReference type="ARBA" id="ARBA00022989"/>
    </source>
</evidence>
<feature type="transmembrane region" description="Helical" evidence="9">
    <location>
        <begin position="58"/>
        <end position="79"/>
    </location>
</feature>
<reference evidence="12" key="1">
    <citation type="submission" date="2009-09" db="EMBL/GenBank/DDBJ databases">
        <title>The complete chromosome of Sebaldella termitidis ATCC 33386.</title>
        <authorList>
            <consortium name="US DOE Joint Genome Institute (JGI-PGF)"/>
            <person name="Lucas S."/>
            <person name="Copeland A."/>
            <person name="Lapidus A."/>
            <person name="Glavina del Rio T."/>
            <person name="Dalin E."/>
            <person name="Tice H."/>
            <person name="Bruce D."/>
            <person name="Goodwin L."/>
            <person name="Pitluck S."/>
            <person name="Kyrpides N."/>
            <person name="Mavromatis K."/>
            <person name="Ivanova N."/>
            <person name="Mikhailova N."/>
            <person name="Sims D."/>
            <person name="Meincke L."/>
            <person name="Brettin T."/>
            <person name="Detter J.C."/>
            <person name="Han C."/>
            <person name="Larimer F."/>
            <person name="Land M."/>
            <person name="Hauser L."/>
            <person name="Markowitz V."/>
            <person name="Cheng J.F."/>
            <person name="Hugenholtz P."/>
            <person name="Woyke T."/>
            <person name="Wu D."/>
            <person name="Eisen J.A."/>
        </authorList>
    </citation>
    <scope>NUCLEOTIDE SEQUENCE [LARGE SCALE GENOMIC DNA]</scope>
    <source>
        <strain evidence="12">ATCC 33386 / NCTC 11300</strain>
    </source>
</reference>
<dbReference type="PANTHER" id="PTHR30505:SF0">
    <property type="entry name" value="FRUCTOSE-LIKE PTS SYSTEM EIIBC COMPONENT-RELATED"/>
    <property type="match status" value="1"/>
</dbReference>
<evidence type="ECO:0000313" key="12">
    <source>
        <dbReference type="Proteomes" id="UP000000845"/>
    </source>
</evidence>
<evidence type="ECO:0000259" key="10">
    <source>
        <dbReference type="PROSITE" id="PS51104"/>
    </source>
</evidence>
<dbReference type="InterPro" id="IPR003352">
    <property type="entry name" value="PTS_EIIC"/>
</dbReference>
<comment type="subcellular location">
    <subcellularLocation>
        <location evidence="1">Cell inner membrane</location>
        <topology evidence="1">Multi-pass membrane protein</topology>
    </subcellularLocation>
</comment>
<dbReference type="KEGG" id="str:Sterm_1647"/>
<evidence type="ECO:0000256" key="8">
    <source>
        <dbReference type="ARBA" id="ARBA00023136"/>
    </source>
</evidence>
<feature type="transmembrane region" description="Helical" evidence="9">
    <location>
        <begin position="303"/>
        <end position="332"/>
    </location>
</feature>
<dbReference type="HOGENOM" id="CLU_013155_0_1_0"/>
<dbReference type="AlphaFoldDB" id="D1AIC1"/>
<evidence type="ECO:0000256" key="4">
    <source>
        <dbReference type="ARBA" id="ARBA00022597"/>
    </source>
</evidence>
<feature type="transmembrane region" description="Helical" evidence="9">
    <location>
        <begin position="130"/>
        <end position="152"/>
    </location>
</feature>
<feature type="transmembrane region" description="Helical" evidence="9">
    <location>
        <begin position="20"/>
        <end position="46"/>
    </location>
</feature>